<dbReference type="EC" id="2.1.1.228" evidence="9"/>
<comment type="similarity">
    <text evidence="9">Belongs to the TRM5 / TYW2 family.</text>
</comment>
<protein>
    <recommendedName>
        <fullName evidence="9">tRNA (guanine(37)-N1)-methyltransferase</fullName>
        <ecNumber evidence="9">2.1.1.228</ecNumber>
    </recommendedName>
    <alternativeName>
        <fullName evidence="9">M1G-methyltransferase</fullName>
    </alternativeName>
    <alternativeName>
        <fullName evidence="9">tRNA [GM37] methyltransferase</fullName>
    </alternativeName>
    <alternativeName>
        <fullName evidence="9">tRNA methyltransferase 5</fullName>
    </alternativeName>
</protein>
<comment type="subunit">
    <text evidence="9">Monomer.</text>
</comment>
<keyword evidence="2 9" id="KW-0963">Cytoplasm</keyword>
<evidence type="ECO:0000256" key="5">
    <source>
        <dbReference type="ARBA" id="ARBA00022691"/>
    </source>
</evidence>
<sequence length="473" mass="53599">MLARLRLFHPPPRLPPPRLPTFTMATHTKADLSPPLLRGMKELDRAAFQKTIPIVAARFPAPMSEAVRSSPAIRKASIYVRSPLERVGDDRLILLDAPNEDALPQETKDYCKEHSISIEPYGLHLDYDHWNVEEILHSIMPEDLESPSSFTCVGHMAHLNLRDEFLPWKHIIGQVILDKNHRIRTVVNKTDTISQNIYRVFPMEILAGEPTTMVTHKESGCSFIFDLAEVYWNSRLSHEHERILNQFKPEDVVADIFAGVGPFALPAAKKGCAVLANDLNPNSYKSLRLNIENNRVSELVRPSCMDGRDFIRDVFNRCYDEPMPPVPPPKLSRVEKREARKKRAERDLPPAPDARREAARRTRITHVVMNLPETAIDFLNEFNGVLGPVKAQGRGLSGIYDSPENMPMIHCYCFTKILDYEAATVEIRQRVEAALGGKLEGDVESVAVRRVAPHKDMYCLSFRLPYKVAYGGT</sequence>
<dbReference type="InterPro" id="IPR056744">
    <property type="entry name" value="TRM5/TYW2-like_N"/>
</dbReference>
<evidence type="ECO:0000256" key="7">
    <source>
        <dbReference type="ARBA" id="ARBA00023128"/>
    </source>
</evidence>
<evidence type="ECO:0000256" key="6">
    <source>
        <dbReference type="ARBA" id="ARBA00022694"/>
    </source>
</evidence>
<evidence type="ECO:0000256" key="2">
    <source>
        <dbReference type="ARBA" id="ARBA00022490"/>
    </source>
</evidence>
<dbReference type="Proteomes" id="UP000814176">
    <property type="component" value="Unassembled WGS sequence"/>
</dbReference>
<dbReference type="Pfam" id="PF02475">
    <property type="entry name" value="TRM5-TYW2_MTfase"/>
    <property type="match status" value="1"/>
</dbReference>
<keyword evidence="5 9" id="KW-0949">S-adenosyl-L-methionine</keyword>
<comment type="catalytic activity">
    <reaction evidence="9">
        <text>guanosine(37) in tRNA + S-adenosyl-L-methionine = N(1)-methylguanosine(37) in tRNA + S-adenosyl-L-homocysteine + H(+)</text>
        <dbReference type="Rhea" id="RHEA:36899"/>
        <dbReference type="Rhea" id="RHEA-COMP:10145"/>
        <dbReference type="Rhea" id="RHEA-COMP:10147"/>
        <dbReference type="ChEBI" id="CHEBI:15378"/>
        <dbReference type="ChEBI" id="CHEBI:57856"/>
        <dbReference type="ChEBI" id="CHEBI:59789"/>
        <dbReference type="ChEBI" id="CHEBI:73542"/>
        <dbReference type="ChEBI" id="CHEBI:74269"/>
        <dbReference type="EC" id="2.1.1.228"/>
    </reaction>
</comment>
<dbReference type="GeneID" id="72004414"/>
<dbReference type="HAMAP" id="MF_03152">
    <property type="entry name" value="TRM5"/>
    <property type="match status" value="1"/>
</dbReference>
<comment type="subcellular location">
    <subcellularLocation>
        <location evidence="9">Mitochondrion matrix</location>
    </subcellularLocation>
    <subcellularLocation>
        <location evidence="9">Nucleus</location>
    </subcellularLocation>
    <subcellularLocation>
        <location evidence="9">Cytoplasm</location>
    </subcellularLocation>
    <text evidence="9">Predominantly in the mitochondria and in the nucleus.</text>
</comment>
<gene>
    <name evidence="9" type="primary">TRM5</name>
    <name evidence="12" type="ORF">C8Q71DRAFT_757471</name>
</gene>
<keyword evidence="8 9" id="KW-0539">Nucleus</keyword>
<dbReference type="PANTHER" id="PTHR23245">
    <property type="entry name" value="TRNA METHYLTRANSFERASE"/>
    <property type="match status" value="1"/>
</dbReference>
<feature type="domain" description="SAM-dependent methyltransferase TRM5/TYW2-type" evidence="11">
    <location>
        <begin position="150"/>
        <end position="466"/>
    </location>
</feature>
<comment type="caution">
    <text evidence="12">The sequence shown here is derived from an EMBL/GenBank/DDBJ whole genome shotgun (WGS) entry which is preliminary data.</text>
</comment>
<keyword evidence="13" id="KW-1185">Reference proteome</keyword>
<dbReference type="EMBL" id="JADCUA010000009">
    <property type="protein sequence ID" value="KAH9837256.1"/>
    <property type="molecule type" value="Genomic_DNA"/>
</dbReference>
<dbReference type="Gene3D" id="3.30.300.110">
    <property type="entry name" value="Met-10+ protein-like domains"/>
    <property type="match status" value="1"/>
</dbReference>
<dbReference type="SUPFAM" id="SSF53335">
    <property type="entry name" value="S-adenosyl-L-methionine-dependent methyltransferases"/>
    <property type="match status" value="1"/>
</dbReference>
<feature type="region of interest" description="Disordered" evidence="10">
    <location>
        <begin position="326"/>
        <end position="359"/>
    </location>
</feature>
<organism evidence="12 13">
    <name type="scientific">Rhodofomes roseus</name>
    <dbReference type="NCBI Taxonomy" id="34475"/>
    <lineage>
        <taxon>Eukaryota</taxon>
        <taxon>Fungi</taxon>
        <taxon>Dikarya</taxon>
        <taxon>Basidiomycota</taxon>
        <taxon>Agaricomycotina</taxon>
        <taxon>Agaricomycetes</taxon>
        <taxon>Polyporales</taxon>
        <taxon>Rhodofomes</taxon>
    </lineage>
</organism>
<evidence type="ECO:0000313" key="12">
    <source>
        <dbReference type="EMBL" id="KAH9837256.1"/>
    </source>
</evidence>
<accession>A0ABQ8KHW6</accession>
<evidence type="ECO:0000259" key="11">
    <source>
        <dbReference type="PROSITE" id="PS51684"/>
    </source>
</evidence>
<feature type="binding site" evidence="9">
    <location>
        <begin position="306"/>
        <end position="307"/>
    </location>
    <ligand>
        <name>S-adenosyl-L-methionine</name>
        <dbReference type="ChEBI" id="CHEBI:59789"/>
    </ligand>
</feature>
<dbReference type="InterPro" id="IPR030382">
    <property type="entry name" value="MeTrfase_TRM5/TYW2"/>
</dbReference>
<dbReference type="PROSITE" id="PS51684">
    <property type="entry name" value="SAM_MT_TRM5_TYW2"/>
    <property type="match status" value="1"/>
</dbReference>
<feature type="compositionally biased region" description="Basic and acidic residues" evidence="10">
    <location>
        <begin position="332"/>
        <end position="359"/>
    </location>
</feature>
<evidence type="ECO:0000256" key="10">
    <source>
        <dbReference type="SAM" id="MobiDB-lite"/>
    </source>
</evidence>
<reference evidence="12 13" key="1">
    <citation type="journal article" date="2021" name="Environ. Microbiol.">
        <title>Gene family expansions and transcriptome signatures uncover fungal adaptations to wood decay.</title>
        <authorList>
            <person name="Hage H."/>
            <person name="Miyauchi S."/>
            <person name="Viragh M."/>
            <person name="Drula E."/>
            <person name="Min B."/>
            <person name="Chaduli D."/>
            <person name="Navarro D."/>
            <person name="Favel A."/>
            <person name="Norest M."/>
            <person name="Lesage-Meessen L."/>
            <person name="Balint B."/>
            <person name="Merenyi Z."/>
            <person name="de Eugenio L."/>
            <person name="Morin E."/>
            <person name="Martinez A.T."/>
            <person name="Baldrian P."/>
            <person name="Stursova M."/>
            <person name="Martinez M.J."/>
            <person name="Novotny C."/>
            <person name="Magnuson J.K."/>
            <person name="Spatafora J.W."/>
            <person name="Maurice S."/>
            <person name="Pangilinan J."/>
            <person name="Andreopoulos W."/>
            <person name="LaButti K."/>
            <person name="Hundley H."/>
            <person name="Na H."/>
            <person name="Kuo A."/>
            <person name="Barry K."/>
            <person name="Lipzen A."/>
            <person name="Henrissat B."/>
            <person name="Riley R."/>
            <person name="Ahrendt S."/>
            <person name="Nagy L.G."/>
            <person name="Grigoriev I.V."/>
            <person name="Martin F."/>
            <person name="Rosso M.N."/>
        </authorList>
    </citation>
    <scope>NUCLEOTIDE SEQUENCE [LARGE SCALE GENOMIC DNA]</scope>
    <source>
        <strain evidence="12 13">CIRM-BRFM 1785</strain>
    </source>
</reference>
<dbReference type="RefSeq" id="XP_047779425.1">
    <property type="nucleotide sequence ID" value="XM_047923682.1"/>
</dbReference>
<dbReference type="Pfam" id="PF25133">
    <property type="entry name" value="TYW2_N_2"/>
    <property type="match status" value="1"/>
</dbReference>
<dbReference type="Gene3D" id="3.40.50.150">
    <property type="entry name" value="Vaccinia Virus protein VP39"/>
    <property type="match status" value="1"/>
</dbReference>
<evidence type="ECO:0000256" key="9">
    <source>
        <dbReference type="HAMAP-Rule" id="MF_03152"/>
    </source>
</evidence>
<evidence type="ECO:0000256" key="1">
    <source>
        <dbReference type="ARBA" id="ARBA00009775"/>
    </source>
</evidence>
<dbReference type="InterPro" id="IPR056743">
    <property type="entry name" value="TRM5-TYW2-like_MTfase"/>
</dbReference>
<keyword evidence="7 9" id="KW-0496">Mitochondrion</keyword>
<dbReference type="CDD" id="cd02440">
    <property type="entry name" value="AdoMet_MTases"/>
    <property type="match status" value="1"/>
</dbReference>
<name>A0ABQ8KHW6_9APHY</name>
<feature type="binding site" evidence="9">
    <location>
        <position position="370"/>
    </location>
    <ligand>
        <name>S-adenosyl-L-methionine</name>
        <dbReference type="ChEBI" id="CHEBI:59789"/>
    </ligand>
</feature>
<evidence type="ECO:0000256" key="8">
    <source>
        <dbReference type="ARBA" id="ARBA00023242"/>
    </source>
</evidence>
<keyword evidence="4 9" id="KW-0808">Transferase</keyword>
<evidence type="ECO:0000313" key="13">
    <source>
        <dbReference type="Proteomes" id="UP000814176"/>
    </source>
</evidence>
<evidence type="ECO:0000256" key="3">
    <source>
        <dbReference type="ARBA" id="ARBA00022603"/>
    </source>
</evidence>
<comment type="similarity">
    <text evidence="1">Belongs to the class I-like SAM-binding methyltransferase superfamily. TRM5/TYW2 family.</text>
</comment>
<feature type="binding site" evidence="9">
    <location>
        <begin position="278"/>
        <end position="279"/>
    </location>
    <ligand>
        <name>S-adenosyl-L-methionine</name>
        <dbReference type="ChEBI" id="CHEBI:59789"/>
    </ligand>
</feature>
<keyword evidence="6 9" id="KW-0819">tRNA processing</keyword>
<proteinExistence type="inferred from homology"/>
<comment type="function">
    <text evidence="9">Specifically methylates the N1 position of guanosine-37 in various cytoplasmic and mitochondrial tRNAs. Methylation is not dependent on the nature of the nucleoside 5' of the target nucleoside. This is the first step in the biosynthesis of wybutosine (yW), a modified base adjacent to the anticodon of tRNAs and required for accurate decoding.</text>
</comment>
<evidence type="ECO:0000256" key="4">
    <source>
        <dbReference type="ARBA" id="ARBA00022679"/>
    </source>
</evidence>
<dbReference type="InterPro" id="IPR025792">
    <property type="entry name" value="tRNA_Gua_MeTrfase_euk"/>
</dbReference>
<keyword evidence="3 9" id="KW-0489">Methyltransferase</keyword>
<feature type="binding site" evidence="9">
    <location>
        <position position="240"/>
    </location>
    <ligand>
        <name>S-adenosyl-L-methionine</name>
        <dbReference type="ChEBI" id="CHEBI:59789"/>
    </ligand>
</feature>
<dbReference type="PANTHER" id="PTHR23245:SF36">
    <property type="entry name" value="TRNA (GUANINE(37)-N1)-METHYLTRANSFERASE"/>
    <property type="match status" value="1"/>
</dbReference>
<dbReference type="InterPro" id="IPR029063">
    <property type="entry name" value="SAM-dependent_MTases_sf"/>
</dbReference>